<dbReference type="AlphaFoldDB" id="A0A411HFG2"/>
<dbReference type="NCBIfam" id="NF001381">
    <property type="entry name" value="PRK00279.1-3"/>
    <property type="match status" value="1"/>
</dbReference>
<sequence length="193" mass="20605">MRIVLLGAPGSGKGTQAVKLKAELGLAHISTGDLLRAAVKAGTPLGLKAKAVMDAGQLVSNDLVLCMLEERLAQPDVGNGFILDGYPRNLAQCQALEDLLARIGQPLDVAVKLDVPNEVIVGRCEIRYKAEGRADDKPETVRERLRVYAEQTAPVAEHFADLGHLVVIDGVGELDVVFERILGVLRSPRAAIA</sequence>
<dbReference type="CDD" id="cd01428">
    <property type="entry name" value="ADK"/>
    <property type="match status" value="1"/>
</dbReference>
<comment type="subcellular location">
    <subcellularLocation>
        <location evidence="5 7">Cytoplasm</location>
    </subcellularLocation>
</comment>
<dbReference type="Proteomes" id="UP000291562">
    <property type="component" value="Chromosome"/>
</dbReference>
<dbReference type="EC" id="2.7.4.3" evidence="5 7"/>
<feature type="binding site" evidence="5">
    <location>
        <begin position="10"/>
        <end position="15"/>
    </location>
    <ligand>
        <name>ATP</name>
        <dbReference type="ChEBI" id="CHEBI:30616"/>
    </ligand>
</feature>
<feature type="region of interest" description="NMP" evidence="5">
    <location>
        <begin position="30"/>
        <end position="59"/>
    </location>
</feature>
<feature type="binding site" evidence="5">
    <location>
        <begin position="57"/>
        <end position="59"/>
    </location>
    <ligand>
        <name>AMP</name>
        <dbReference type="ChEBI" id="CHEBI:456215"/>
    </ligand>
</feature>
<dbReference type="KEGG" id="xbc:ELE36_01915"/>
<feature type="binding site" evidence="5">
    <location>
        <position position="127"/>
    </location>
    <ligand>
        <name>ATP</name>
        <dbReference type="ChEBI" id="CHEBI:30616"/>
    </ligand>
</feature>
<feature type="binding site" evidence="5">
    <location>
        <position position="31"/>
    </location>
    <ligand>
        <name>AMP</name>
        <dbReference type="ChEBI" id="CHEBI:456215"/>
    </ligand>
</feature>
<dbReference type="NCBIfam" id="NF011105">
    <property type="entry name" value="PRK14532.1"/>
    <property type="match status" value="1"/>
</dbReference>
<feature type="binding site" evidence="5">
    <location>
        <position position="36"/>
    </location>
    <ligand>
        <name>AMP</name>
        <dbReference type="ChEBI" id="CHEBI:456215"/>
    </ligand>
</feature>
<evidence type="ECO:0000256" key="3">
    <source>
        <dbReference type="ARBA" id="ARBA00022741"/>
    </source>
</evidence>
<dbReference type="Gene3D" id="3.40.50.300">
    <property type="entry name" value="P-loop containing nucleotide triphosphate hydrolases"/>
    <property type="match status" value="1"/>
</dbReference>
<dbReference type="HAMAP" id="MF_00235">
    <property type="entry name" value="Adenylate_kinase_Adk"/>
    <property type="match status" value="1"/>
</dbReference>
<dbReference type="NCBIfam" id="NF011100">
    <property type="entry name" value="PRK14527.1"/>
    <property type="match status" value="1"/>
</dbReference>
<name>A0A411HFG2_9GAMM</name>
<feature type="binding site" evidence="5">
    <location>
        <position position="133"/>
    </location>
    <ligand>
        <name>AMP</name>
        <dbReference type="ChEBI" id="CHEBI:456215"/>
    </ligand>
</feature>
<dbReference type="Pfam" id="PF00406">
    <property type="entry name" value="ADK"/>
    <property type="match status" value="1"/>
</dbReference>
<evidence type="ECO:0000313" key="9">
    <source>
        <dbReference type="Proteomes" id="UP000291562"/>
    </source>
</evidence>
<comment type="catalytic activity">
    <reaction evidence="5 7">
        <text>AMP + ATP = 2 ADP</text>
        <dbReference type="Rhea" id="RHEA:12973"/>
        <dbReference type="ChEBI" id="CHEBI:30616"/>
        <dbReference type="ChEBI" id="CHEBI:456215"/>
        <dbReference type="ChEBI" id="CHEBI:456216"/>
        <dbReference type="EC" id="2.7.4.3"/>
    </reaction>
</comment>
<feature type="binding site" evidence="5">
    <location>
        <position position="92"/>
    </location>
    <ligand>
        <name>AMP</name>
        <dbReference type="ChEBI" id="CHEBI:456215"/>
    </ligand>
</feature>
<keyword evidence="5" id="KW-0963">Cytoplasm</keyword>
<comment type="domain">
    <text evidence="5">Consists of three domains, a large central CORE domain and two small peripheral domains, NMPbind and LID, which undergo movements during catalysis. The LID domain closes over the site of phosphoryl transfer upon ATP binding. Assembling and dissambling the active center during each catalytic cycle provides an effective means to prevent ATP hydrolysis.</text>
</comment>
<dbReference type="GO" id="GO:0005737">
    <property type="term" value="C:cytoplasm"/>
    <property type="evidence" value="ECO:0007669"/>
    <property type="project" value="UniProtKB-SubCell"/>
</dbReference>
<comment type="similarity">
    <text evidence="5 6">Belongs to the adenylate kinase family.</text>
</comment>
<evidence type="ECO:0000313" key="8">
    <source>
        <dbReference type="EMBL" id="QBB69233.1"/>
    </source>
</evidence>
<dbReference type="GO" id="GO:0004017">
    <property type="term" value="F:AMP kinase activity"/>
    <property type="evidence" value="ECO:0007669"/>
    <property type="project" value="UniProtKB-UniRule"/>
</dbReference>
<evidence type="ECO:0000256" key="7">
    <source>
        <dbReference type="RuleBase" id="RU003331"/>
    </source>
</evidence>
<comment type="function">
    <text evidence="5">Catalyzes the reversible transfer of the terminal phosphate group between ATP and AMP. Plays an important role in cellular energy homeostasis and in adenine nucleotide metabolism.</text>
</comment>
<organism evidence="8 9">
    <name type="scientific">Pseudolysobacter antarcticus</name>
    <dbReference type="NCBI Taxonomy" id="2511995"/>
    <lineage>
        <taxon>Bacteria</taxon>
        <taxon>Pseudomonadati</taxon>
        <taxon>Pseudomonadota</taxon>
        <taxon>Gammaproteobacteria</taxon>
        <taxon>Lysobacterales</taxon>
        <taxon>Rhodanobacteraceae</taxon>
        <taxon>Pseudolysobacter</taxon>
    </lineage>
</organism>
<feature type="binding site" evidence="5">
    <location>
        <position position="144"/>
    </location>
    <ligand>
        <name>AMP</name>
        <dbReference type="ChEBI" id="CHEBI:456215"/>
    </ligand>
</feature>
<dbReference type="EMBL" id="CP035704">
    <property type="protein sequence ID" value="QBB69233.1"/>
    <property type="molecule type" value="Genomic_DNA"/>
</dbReference>
<dbReference type="NCBIfam" id="NF011104">
    <property type="entry name" value="PRK14531.1"/>
    <property type="match status" value="1"/>
</dbReference>
<keyword evidence="5 7" id="KW-0067">ATP-binding</keyword>
<comment type="caution">
    <text evidence="5">Lacks conserved residue(s) required for the propagation of feature annotation.</text>
</comment>
<evidence type="ECO:0000256" key="6">
    <source>
        <dbReference type="RuleBase" id="RU003330"/>
    </source>
</evidence>
<dbReference type="InterPro" id="IPR033690">
    <property type="entry name" value="Adenylat_kinase_CS"/>
</dbReference>
<dbReference type="InterPro" id="IPR000850">
    <property type="entry name" value="Adenylat/UMP-CMP_kin"/>
</dbReference>
<dbReference type="PRINTS" id="PR00094">
    <property type="entry name" value="ADENYLTKNASE"/>
</dbReference>
<dbReference type="RefSeq" id="WP_129831489.1">
    <property type="nucleotide sequence ID" value="NZ_CP035704.1"/>
</dbReference>
<dbReference type="GO" id="GO:0044209">
    <property type="term" value="P:AMP salvage"/>
    <property type="evidence" value="ECO:0007669"/>
    <property type="project" value="UniProtKB-UniRule"/>
</dbReference>
<keyword evidence="2 5" id="KW-0545">Nucleotide biosynthesis</keyword>
<evidence type="ECO:0000256" key="1">
    <source>
        <dbReference type="ARBA" id="ARBA00022679"/>
    </source>
</evidence>
<dbReference type="PROSITE" id="PS00113">
    <property type="entry name" value="ADENYLATE_KINASE"/>
    <property type="match status" value="1"/>
</dbReference>
<accession>A0A411HFG2</accession>
<keyword evidence="3 5" id="KW-0547">Nucleotide-binding</keyword>
<dbReference type="PANTHER" id="PTHR23359">
    <property type="entry name" value="NUCLEOTIDE KINASE"/>
    <property type="match status" value="1"/>
</dbReference>
<keyword evidence="9" id="KW-1185">Reference proteome</keyword>
<feature type="binding site" evidence="5">
    <location>
        <position position="172"/>
    </location>
    <ligand>
        <name>ATP</name>
        <dbReference type="ChEBI" id="CHEBI:30616"/>
    </ligand>
</feature>
<keyword evidence="4 5" id="KW-0418">Kinase</keyword>
<comment type="pathway">
    <text evidence="5">Purine metabolism; AMP biosynthesis via salvage pathway; AMP from ADP: step 1/1.</text>
</comment>
<evidence type="ECO:0000256" key="4">
    <source>
        <dbReference type="ARBA" id="ARBA00022777"/>
    </source>
</evidence>
<dbReference type="OrthoDB" id="9805030at2"/>
<proteinExistence type="inferred from homology"/>
<protein>
    <recommendedName>
        <fullName evidence="5 7">Adenylate kinase</fullName>
        <shortName evidence="5">AK</shortName>
        <ecNumber evidence="5 7">2.7.4.3</ecNumber>
    </recommendedName>
    <alternativeName>
        <fullName evidence="5">ATP-AMP transphosphorylase</fullName>
    </alternativeName>
    <alternativeName>
        <fullName evidence="5">ATP:AMP phosphotransferase</fullName>
    </alternativeName>
    <alternativeName>
        <fullName evidence="5">Adenylate monophosphate kinase</fullName>
    </alternativeName>
</protein>
<dbReference type="SUPFAM" id="SSF52540">
    <property type="entry name" value="P-loop containing nucleoside triphosphate hydrolases"/>
    <property type="match status" value="1"/>
</dbReference>
<evidence type="ECO:0000256" key="2">
    <source>
        <dbReference type="ARBA" id="ARBA00022727"/>
    </source>
</evidence>
<reference evidence="8 9" key="1">
    <citation type="submission" date="2019-01" db="EMBL/GenBank/DDBJ databases">
        <title>Pseudolysobacter antarctica gen. nov., sp. nov., isolated from Fildes Peninsula, Antarctica.</title>
        <authorList>
            <person name="Wei Z."/>
            <person name="Peng F."/>
        </authorList>
    </citation>
    <scope>NUCLEOTIDE SEQUENCE [LARGE SCALE GENOMIC DNA]</scope>
    <source>
        <strain evidence="8 9">AQ6-296</strain>
    </source>
</reference>
<gene>
    <name evidence="5" type="primary">adk</name>
    <name evidence="8" type="ORF">ELE36_01915</name>
</gene>
<dbReference type="InterPro" id="IPR027417">
    <property type="entry name" value="P-loop_NTPase"/>
</dbReference>
<keyword evidence="1 5" id="KW-0808">Transferase</keyword>
<comment type="subunit">
    <text evidence="5 7">Monomer.</text>
</comment>
<dbReference type="GO" id="GO:0005524">
    <property type="term" value="F:ATP binding"/>
    <property type="evidence" value="ECO:0007669"/>
    <property type="project" value="UniProtKB-UniRule"/>
</dbReference>
<feature type="binding site" evidence="5">
    <location>
        <begin position="85"/>
        <end position="88"/>
    </location>
    <ligand>
        <name>AMP</name>
        <dbReference type="ChEBI" id="CHEBI:456215"/>
    </ligand>
</feature>
<dbReference type="UniPathway" id="UPA00588">
    <property type="reaction ID" value="UER00649"/>
</dbReference>
<evidence type="ECO:0000256" key="5">
    <source>
        <dbReference type="HAMAP-Rule" id="MF_00235"/>
    </source>
</evidence>